<accession>A0A8T0R4L2</accession>
<dbReference type="SUPFAM" id="SSF46609">
    <property type="entry name" value="Fe,Mn superoxide dismutase (SOD), N-terminal domain"/>
    <property type="match status" value="1"/>
</dbReference>
<evidence type="ECO:0000256" key="4">
    <source>
        <dbReference type="ARBA" id="ARBA00022723"/>
    </source>
</evidence>
<dbReference type="InterPro" id="IPR001189">
    <property type="entry name" value="Mn/Fe_SOD"/>
</dbReference>
<keyword evidence="4 7" id="KW-0479">Metal-binding</keyword>
<comment type="catalytic activity">
    <reaction evidence="8">
        <text>2 superoxide + 2 H(+) = H2O2 + O2</text>
        <dbReference type="Rhea" id="RHEA:20696"/>
        <dbReference type="ChEBI" id="CHEBI:15378"/>
        <dbReference type="ChEBI" id="CHEBI:15379"/>
        <dbReference type="ChEBI" id="CHEBI:16240"/>
        <dbReference type="ChEBI" id="CHEBI:18421"/>
        <dbReference type="EC" id="1.15.1.1"/>
    </reaction>
</comment>
<feature type="binding site" evidence="7">
    <location>
        <position position="145"/>
    </location>
    <ligand>
        <name>Mn(2+)</name>
        <dbReference type="ChEBI" id="CHEBI:29035"/>
    </ligand>
</feature>
<dbReference type="PRINTS" id="PR01703">
    <property type="entry name" value="MNSODISMTASE"/>
</dbReference>
<dbReference type="InterPro" id="IPR019832">
    <property type="entry name" value="Mn/Fe_SOD_C"/>
</dbReference>
<dbReference type="InterPro" id="IPR019831">
    <property type="entry name" value="Mn/Fe_SOD_N"/>
</dbReference>
<dbReference type="EMBL" id="CM029048">
    <property type="protein sequence ID" value="KAG2579979.1"/>
    <property type="molecule type" value="Genomic_DNA"/>
</dbReference>
<dbReference type="PANTHER" id="PTHR42769">
    <property type="entry name" value="SUPEROXIDE DISMUTASE"/>
    <property type="match status" value="1"/>
</dbReference>
<comment type="cofactor">
    <cofactor evidence="1">
        <name>Fe cation</name>
        <dbReference type="ChEBI" id="CHEBI:24875"/>
    </cofactor>
</comment>
<dbReference type="PIRSF" id="PIRSF000349">
    <property type="entry name" value="SODismutase"/>
    <property type="match status" value="1"/>
</dbReference>
<dbReference type="GO" id="GO:0004784">
    <property type="term" value="F:superoxide dismutase activity"/>
    <property type="evidence" value="ECO:0007669"/>
    <property type="project" value="UniProtKB-EC"/>
</dbReference>
<dbReference type="AlphaFoldDB" id="A0A8T0R4L2"/>
<protein>
    <recommendedName>
        <fullName evidence="3 8">Superoxide dismutase</fullName>
        <ecNumber evidence="3 8">1.15.1.1</ecNumber>
    </recommendedName>
</protein>
<evidence type="ECO:0000256" key="6">
    <source>
        <dbReference type="ARBA" id="ARBA00023004"/>
    </source>
</evidence>
<name>A0A8T0R4L2_PANVG</name>
<keyword evidence="5 8" id="KW-0560">Oxidoreductase</keyword>
<dbReference type="PROSITE" id="PS00088">
    <property type="entry name" value="SOD_MN"/>
    <property type="match status" value="1"/>
</dbReference>
<dbReference type="InterPro" id="IPR019833">
    <property type="entry name" value="Mn/Fe_SOD_BS"/>
</dbReference>
<feature type="binding site" evidence="7">
    <location>
        <position position="149"/>
    </location>
    <ligand>
        <name>Mn(2+)</name>
        <dbReference type="ChEBI" id="CHEBI:29035"/>
    </ligand>
</feature>
<evidence type="ECO:0000256" key="7">
    <source>
        <dbReference type="PIRSR" id="PIRSR000349-1"/>
    </source>
</evidence>
<evidence type="ECO:0000256" key="3">
    <source>
        <dbReference type="ARBA" id="ARBA00012682"/>
    </source>
</evidence>
<sequence length="237" mass="27346">MSRRTVELHWGKHHQDYVEGLNKQLASSPLYGYTLEELIKEAYNNGNPLPEYNNAAQVWNHHFFWESMQPEGGGLPEGGVLQQIEKDFGSFTNFREEFISSASQLLGSGWVWLVLKRNERKLSVVHTRNAISPFAFGDIPIASLDLWEHAYYLDYKVCSTSHFLWCNEKLVLTFYVWQVSLNLAENICGASFSTLQDDRRTYITNFMDHLISWDTVTLRMMRAESFVNLGEPNIPVA</sequence>
<dbReference type="InterPro" id="IPR036324">
    <property type="entry name" value="Mn/Fe_SOD_N_sf"/>
</dbReference>
<evidence type="ECO:0000256" key="2">
    <source>
        <dbReference type="ARBA" id="ARBA00008714"/>
    </source>
</evidence>
<organism evidence="11 12">
    <name type="scientific">Panicum virgatum</name>
    <name type="common">Blackwell switchgrass</name>
    <dbReference type="NCBI Taxonomy" id="38727"/>
    <lineage>
        <taxon>Eukaryota</taxon>
        <taxon>Viridiplantae</taxon>
        <taxon>Streptophyta</taxon>
        <taxon>Embryophyta</taxon>
        <taxon>Tracheophyta</taxon>
        <taxon>Spermatophyta</taxon>
        <taxon>Magnoliopsida</taxon>
        <taxon>Liliopsida</taxon>
        <taxon>Poales</taxon>
        <taxon>Poaceae</taxon>
        <taxon>PACMAD clade</taxon>
        <taxon>Panicoideae</taxon>
        <taxon>Panicodae</taxon>
        <taxon>Paniceae</taxon>
        <taxon>Panicinae</taxon>
        <taxon>Panicum</taxon>
        <taxon>Panicum sect. Hiantes</taxon>
    </lineage>
</organism>
<dbReference type="Proteomes" id="UP000823388">
    <property type="component" value="Chromosome 6N"/>
</dbReference>
<dbReference type="GO" id="GO:0046872">
    <property type="term" value="F:metal ion binding"/>
    <property type="evidence" value="ECO:0007669"/>
    <property type="project" value="UniProtKB-KW"/>
</dbReference>
<feature type="domain" description="Manganese/iron superoxide dismutase N-terminal" evidence="9">
    <location>
        <begin position="2"/>
        <end position="68"/>
    </location>
</feature>
<evidence type="ECO:0000259" key="10">
    <source>
        <dbReference type="Pfam" id="PF02777"/>
    </source>
</evidence>
<feature type="binding site" evidence="7">
    <location>
        <position position="9"/>
    </location>
    <ligand>
        <name>Mn(2+)</name>
        <dbReference type="ChEBI" id="CHEBI:29035"/>
    </ligand>
</feature>
<feature type="domain" description="Manganese/iron superoxide dismutase C-terminal" evidence="10">
    <location>
        <begin position="77"/>
        <end position="157"/>
    </location>
</feature>
<dbReference type="Gene3D" id="1.10.287.990">
    <property type="entry name" value="Fe,Mn superoxide dismutase (SOD) domain"/>
    <property type="match status" value="1"/>
</dbReference>
<feature type="binding site" evidence="7">
    <location>
        <position position="61"/>
    </location>
    <ligand>
        <name>Mn(2+)</name>
        <dbReference type="ChEBI" id="CHEBI:29035"/>
    </ligand>
</feature>
<dbReference type="GO" id="GO:0042644">
    <property type="term" value="C:chloroplast nucleoid"/>
    <property type="evidence" value="ECO:0007669"/>
    <property type="project" value="TreeGrafter"/>
</dbReference>
<dbReference type="EC" id="1.15.1.1" evidence="3 8"/>
<evidence type="ECO:0000256" key="1">
    <source>
        <dbReference type="ARBA" id="ARBA00001962"/>
    </source>
</evidence>
<evidence type="ECO:0000256" key="5">
    <source>
        <dbReference type="ARBA" id="ARBA00023002"/>
    </source>
</evidence>
<dbReference type="Pfam" id="PF00081">
    <property type="entry name" value="Sod_Fe_N"/>
    <property type="match status" value="1"/>
</dbReference>
<evidence type="ECO:0000259" key="9">
    <source>
        <dbReference type="Pfam" id="PF00081"/>
    </source>
</evidence>
<keyword evidence="6" id="KW-0408">Iron</keyword>
<proteinExistence type="inferred from homology"/>
<comment type="similarity">
    <text evidence="2 8">Belongs to the iron/manganese superoxide dismutase family.</text>
</comment>
<reference evidence="11" key="1">
    <citation type="submission" date="2020-05" db="EMBL/GenBank/DDBJ databases">
        <title>WGS assembly of Panicum virgatum.</title>
        <authorList>
            <person name="Lovell J.T."/>
            <person name="Jenkins J."/>
            <person name="Shu S."/>
            <person name="Juenger T.E."/>
            <person name="Schmutz J."/>
        </authorList>
    </citation>
    <scope>NUCLEOTIDE SEQUENCE</scope>
    <source>
        <strain evidence="11">AP13</strain>
    </source>
</reference>
<keyword evidence="12" id="KW-1185">Reference proteome</keyword>
<comment type="caution">
    <text evidence="11">The sequence shown here is derived from an EMBL/GenBank/DDBJ whole genome shotgun (WGS) entry which is preliminary data.</text>
</comment>
<dbReference type="Gene3D" id="3.55.40.20">
    <property type="entry name" value="Iron/manganese superoxide dismutase, C-terminal domain"/>
    <property type="match status" value="1"/>
</dbReference>
<evidence type="ECO:0000256" key="8">
    <source>
        <dbReference type="RuleBase" id="RU000414"/>
    </source>
</evidence>
<dbReference type="InterPro" id="IPR036314">
    <property type="entry name" value="SOD_C_sf"/>
</dbReference>
<comment type="function">
    <text evidence="8">Destroys radicals which are normally produced within the cells and which are toxic to biological systems.</text>
</comment>
<dbReference type="Pfam" id="PF02777">
    <property type="entry name" value="Sod_Fe_C"/>
    <property type="match status" value="1"/>
</dbReference>
<evidence type="ECO:0000313" key="12">
    <source>
        <dbReference type="Proteomes" id="UP000823388"/>
    </source>
</evidence>
<dbReference type="PANTHER" id="PTHR42769:SF10">
    <property type="entry name" value="SUPEROXIDE DISMUTASE [FE] 3, CHLOROPLASTIC"/>
    <property type="match status" value="1"/>
</dbReference>
<dbReference type="FunFam" id="1.10.287.990:FF:000002">
    <property type="entry name" value="Superoxide dismutase"/>
    <property type="match status" value="1"/>
</dbReference>
<dbReference type="SUPFAM" id="SSF54719">
    <property type="entry name" value="Fe,Mn superoxide dismutase (SOD), C-terminal domain"/>
    <property type="match status" value="1"/>
</dbReference>
<gene>
    <name evidence="11" type="ORF">PVAP13_6NG301400</name>
</gene>
<evidence type="ECO:0000313" key="11">
    <source>
        <dbReference type="EMBL" id="KAG2579979.1"/>
    </source>
</evidence>